<dbReference type="InterPro" id="IPR053716">
    <property type="entry name" value="Flag_assembly_chemotaxis_eff"/>
</dbReference>
<dbReference type="InterPro" id="IPR009929">
    <property type="entry name" value="T3SS_YscO"/>
</dbReference>
<comment type="caution">
    <text evidence="3">The sequence shown here is derived from an EMBL/GenBank/DDBJ whole genome shotgun (WGS) entry which is preliminary data.</text>
</comment>
<evidence type="ECO:0000256" key="2">
    <source>
        <dbReference type="SAM" id="MobiDB-lite"/>
    </source>
</evidence>
<dbReference type="Gene3D" id="1.10.287.1700">
    <property type="match status" value="1"/>
</dbReference>
<dbReference type="EMBL" id="JAETWB010000010">
    <property type="protein sequence ID" value="MBL6080034.1"/>
    <property type="molecule type" value="Genomic_DNA"/>
</dbReference>
<evidence type="ECO:0000313" key="4">
    <source>
        <dbReference type="Proteomes" id="UP000660885"/>
    </source>
</evidence>
<evidence type="ECO:0000256" key="1">
    <source>
        <dbReference type="SAM" id="Coils"/>
    </source>
</evidence>
<keyword evidence="1" id="KW-0175">Coiled coil</keyword>
<evidence type="ECO:0000313" key="3">
    <source>
        <dbReference type="EMBL" id="MBL6080034.1"/>
    </source>
</evidence>
<accession>A0ABS1U7U8</accession>
<dbReference type="Pfam" id="PF07321">
    <property type="entry name" value="YscO"/>
    <property type="match status" value="1"/>
</dbReference>
<feature type="compositionally biased region" description="Basic and acidic residues" evidence="2">
    <location>
        <begin position="142"/>
        <end position="158"/>
    </location>
</feature>
<dbReference type="RefSeq" id="WP_202833274.1">
    <property type="nucleotide sequence ID" value="NZ_JAETWB010000010.1"/>
</dbReference>
<feature type="region of interest" description="Disordered" evidence="2">
    <location>
        <begin position="142"/>
        <end position="180"/>
    </location>
</feature>
<dbReference type="Proteomes" id="UP000660885">
    <property type="component" value="Unassembled WGS sequence"/>
</dbReference>
<organism evidence="3 4">
    <name type="scientific">Belnapia arida</name>
    <dbReference type="NCBI Taxonomy" id="2804533"/>
    <lineage>
        <taxon>Bacteria</taxon>
        <taxon>Pseudomonadati</taxon>
        <taxon>Pseudomonadota</taxon>
        <taxon>Alphaproteobacteria</taxon>
        <taxon>Acetobacterales</taxon>
        <taxon>Roseomonadaceae</taxon>
        <taxon>Belnapia</taxon>
    </lineage>
</organism>
<protein>
    <submittedName>
        <fullName evidence="3">YscO family type III secretion system apparatus protein</fullName>
    </submittedName>
</protein>
<feature type="coiled-coil region" evidence="1">
    <location>
        <begin position="84"/>
        <end position="114"/>
    </location>
</feature>
<sequence length="180" mass="19744">MDRDIVGRLVELKRFRANQAEEAQRSARQAGIAAVSAAEAAIRTAAQWTEAMPARAAAIYAPLIGRIVDLDTLEAARQATLALRVKEEVLLQQVEEARARLREAQAAERAASAALAEARRGVEKFVELVRVLRQGAAREAAREEDAVMEEVTARHGDDDPADGLDEVPAWERNDGYDRAF</sequence>
<feature type="compositionally biased region" description="Basic and acidic residues" evidence="2">
    <location>
        <begin position="169"/>
        <end position="180"/>
    </location>
</feature>
<keyword evidence="4" id="KW-1185">Reference proteome</keyword>
<name>A0ABS1U7U8_9PROT</name>
<proteinExistence type="predicted"/>
<gene>
    <name evidence="3" type="ORF">JMJ56_18595</name>
</gene>
<reference evidence="3 4" key="1">
    <citation type="submission" date="2021-01" db="EMBL/GenBank/DDBJ databases">
        <title>Belnapia mucosa sp. nov. and Belnapia arida sp. nov., isolated from the Tabernas Desert (Almeria, Spain).</title>
        <authorList>
            <person name="Molina-Menor E."/>
            <person name="Vidal-Verdu A."/>
            <person name="Calonge A."/>
            <person name="Satari L."/>
            <person name="Pereto J."/>
            <person name="Porcar M."/>
        </authorList>
    </citation>
    <scope>NUCLEOTIDE SEQUENCE [LARGE SCALE GENOMIC DNA]</scope>
    <source>
        <strain evidence="3 4">T18</strain>
    </source>
</reference>